<name>A0A8J4G5P3_9CHLO</name>
<sequence length="132" mass="13372">MRGALHAGAALHDPVAASLLAERTGMWGAAATGALPAGSSHLQQLARRQHHHTQPQLHEEGDYTGSAAAAAATAGGSSCMAMVAPPLRHGTDVVGGAGGAGGIRSTALRKQTEEQRQLLAVRAFGSFEDTAD</sequence>
<evidence type="ECO:0000313" key="2">
    <source>
        <dbReference type="Proteomes" id="UP000722791"/>
    </source>
</evidence>
<comment type="caution">
    <text evidence="1">The sequence shown here is derived from an EMBL/GenBank/DDBJ whole genome shotgun (WGS) entry which is preliminary data.</text>
</comment>
<gene>
    <name evidence="1" type="ORF">Vretimale_5257</name>
</gene>
<proteinExistence type="predicted"/>
<dbReference type="Proteomes" id="UP000722791">
    <property type="component" value="Unassembled WGS sequence"/>
</dbReference>
<organism evidence="1 2">
    <name type="scientific">Volvox reticuliferus</name>
    <dbReference type="NCBI Taxonomy" id="1737510"/>
    <lineage>
        <taxon>Eukaryota</taxon>
        <taxon>Viridiplantae</taxon>
        <taxon>Chlorophyta</taxon>
        <taxon>core chlorophytes</taxon>
        <taxon>Chlorophyceae</taxon>
        <taxon>CS clade</taxon>
        <taxon>Chlamydomonadales</taxon>
        <taxon>Volvocaceae</taxon>
        <taxon>Volvox</taxon>
    </lineage>
</organism>
<dbReference type="AlphaFoldDB" id="A0A8J4G5P3"/>
<reference evidence="1" key="1">
    <citation type="journal article" date="2021" name="Proc. Natl. Acad. Sci. U.S.A.">
        <title>Three genomes in the algal genus Volvox reveal the fate of a haploid sex-determining region after a transition to homothallism.</title>
        <authorList>
            <person name="Yamamoto K."/>
            <person name="Hamaji T."/>
            <person name="Kawai-Toyooka H."/>
            <person name="Matsuzaki R."/>
            <person name="Takahashi F."/>
            <person name="Nishimura Y."/>
            <person name="Kawachi M."/>
            <person name="Noguchi H."/>
            <person name="Minakuchi Y."/>
            <person name="Umen J.G."/>
            <person name="Toyoda A."/>
            <person name="Nozaki H."/>
        </authorList>
    </citation>
    <scope>NUCLEOTIDE SEQUENCE</scope>
    <source>
        <strain evidence="1">NIES-3785</strain>
    </source>
</reference>
<accession>A0A8J4G5P3</accession>
<dbReference type="EMBL" id="BNCQ01000007">
    <property type="protein sequence ID" value="GIM00485.1"/>
    <property type="molecule type" value="Genomic_DNA"/>
</dbReference>
<evidence type="ECO:0000313" key="1">
    <source>
        <dbReference type="EMBL" id="GIM00485.1"/>
    </source>
</evidence>
<protein>
    <submittedName>
        <fullName evidence="1">Uncharacterized protein</fullName>
    </submittedName>
</protein>